<feature type="region of interest" description="Disordered" evidence="6">
    <location>
        <begin position="174"/>
        <end position="219"/>
    </location>
</feature>
<name>A0A8C9Z340_SANLU</name>
<dbReference type="GO" id="GO:0007165">
    <property type="term" value="P:signal transduction"/>
    <property type="evidence" value="ECO:0007669"/>
    <property type="project" value="TreeGrafter"/>
</dbReference>
<keyword evidence="3 7" id="KW-0812">Transmembrane</keyword>
<reference evidence="9" key="1">
    <citation type="submission" date="2025-08" db="UniProtKB">
        <authorList>
            <consortium name="Ensembl"/>
        </authorList>
    </citation>
    <scope>IDENTIFICATION</scope>
</reference>
<feature type="transmembrane region" description="Helical" evidence="7">
    <location>
        <begin position="94"/>
        <end position="112"/>
    </location>
</feature>
<dbReference type="GeneTree" id="ENSGT00940000156181"/>
<accession>A0A8C9Z340</accession>
<feature type="transmembrane region" description="Helical" evidence="7">
    <location>
        <begin position="6"/>
        <end position="33"/>
    </location>
</feature>
<organism evidence="9 10">
    <name type="scientific">Sander lucioperca</name>
    <name type="common">Pike-perch</name>
    <name type="synonym">Perca lucioperca</name>
    <dbReference type="NCBI Taxonomy" id="283035"/>
    <lineage>
        <taxon>Eukaryota</taxon>
        <taxon>Metazoa</taxon>
        <taxon>Chordata</taxon>
        <taxon>Craniata</taxon>
        <taxon>Vertebrata</taxon>
        <taxon>Euteleostomi</taxon>
        <taxon>Actinopterygii</taxon>
        <taxon>Neopterygii</taxon>
        <taxon>Teleostei</taxon>
        <taxon>Neoteleostei</taxon>
        <taxon>Acanthomorphata</taxon>
        <taxon>Eupercaria</taxon>
        <taxon>Perciformes</taxon>
        <taxon>Percoidei</taxon>
        <taxon>Percidae</taxon>
        <taxon>Luciopercinae</taxon>
        <taxon>Sander</taxon>
    </lineage>
</organism>
<feature type="compositionally biased region" description="Polar residues" evidence="6">
    <location>
        <begin position="194"/>
        <end position="208"/>
    </location>
</feature>
<reference evidence="9" key="2">
    <citation type="submission" date="2025-09" db="UniProtKB">
        <authorList>
            <consortium name="Ensembl"/>
        </authorList>
    </citation>
    <scope>IDENTIFICATION</scope>
</reference>
<keyword evidence="4 7" id="KW-1133">Transmembrane helix</keyword>
<feature type="domain" description="Phosphatidic acid phosphatase type 2/haloperoxidase" evidence="8">
    <location>
        <begin position="20"/>
        <end position="164"/>
    </location>
</feature>
<sequence>MQSVTRLHVVLIQCLLVFFTGVHIFGLCVTALITDILQLSTGQHTPYWLDVCKPNLTHINMSTCDEAFILEDICSGQDTGLINAGRKSFPSQHATLAAFAAVYISMYFNAALTDSAKLLKPLLVFSFVMLAILAGLTRIIQFRNHPVDVYCGWLLGAAIAFYLGVYAVGNFQPSEDRSRSRAPTPTLREPPLSSLPNVSQSAISNSHQEPILTRSASYREPSMSNLKRASAEVEVITPSSPQGNHDNMMTFSSSTLPRSHGGSSLEEGRIPRRHASIHASMDSTRSKQLLSQWKNKNDNRKLSLQVMDGIRPTSSSSPQRNMELRCSSEPSAMGLEAELRGGLHLPSLITHNGSSGMAGGARVSIQSRPGSSQLVHIPEEENLTSRDQESGSVREKWLRVAEKTTIPCRPLSAGGQPRLMQVITLSKQQGLLHSPRSEDGGSIRSGSIVRVEAHPESRSNKPVVKPPSTDGSGSWRWKPPEQRASLRQSAFTLNDLNRHTDSCDSLRDGGSVDGRRSVYTNHPHAITTIRVTPVEGTAASSDGGSDCQSVTSSSRESTLRRKSGSHIVHVPDRGASPTHNLLPGQLGHNI</sequence>
<dbReference type="GO" id="GO:0008195">
    <property type="term" value="F:phosphatidate phosphatase activity"/>
    <property type="evidence" value="ECO:0007669"/>
    <property type="project" value="TreeGrafter"/>
</dbReference>
<evidence type="ECO:0000256" key="4">
    <source>
        <dbReference type="ARBA" id="ARBA00022989"/>
    </source>
</evidence>
<dbReference type="GO" id="GO:0007409">
    <property type="term" value="P:axonogenesis"/>
    <property type="evidence" value="ECO:0007669"/>
    <property type="project" value="TreeGrafter"/>
</dbReference>
<evidence type="ECO:0000256" key="6">
    <source>
        <dbReference type="SAM" id="MobiDB-lite"/>
    </source>
</evidence>
<keyword evidence="5 7" id="KW-0472">Membrane</keyword>
<dbReference type="PANTHER" id="PTHR10165">
    <property type="entry name" value="LIPID PHOSPHATE PHOSPHATASE"/>
    <property type="match status" value="1"/>
</dbReference>
<evidence type="ECO:0000256" key="1">
    <source>
        <dbReference type="ARBA" id="ARBA00004141"/>
    </source>
</evidence>
<dbReference type="Proteomes" id="UP000694568">
    <property type="component" value="Unplaced"/>
</dbReference>
<evidence type="ECO:0000256" key="5">
    <source>
        <dbReference type="ARBA" id="ARBA00023136"/>
    </source>
</evidence>
<evidence type="ECO:0000256" key="7">
    <source>
        <dbReference type="SAM" id="Phobius"/>
    </source>
</evidence>
<gene>
    <name evidence="9" type="primary">LOC116040844</name>
</gene>
<dbReference type="Ensembl" id="ENSSLUT00000034296.1">
    <property type="protein sequence ID" value="ENSSLUP00000033251.1"/>
    <property type="gene ID" value="ENSSLUG00000014822.1"/>
</dbReference>
<evidence type="ECO:0000256" key="3">
    <source>
        <dbReference type="ARBA" id="ARBA00022692"/>
    </source>
</evidence>
<dbReference type="GO" id="GO:0005886">
    <property type="term" value="C:plasma membrane"/>
    <property type="evidence" value="ECO:0007669"/>
    <property type="project" value="TreeGrafter"/>
</dbReference>
<dbReference type="Pfam" id="PF01569">
    <property type="entry name" value="PAP2"/>
    <property type="match status" value="1"/>
</dbReference>
<feature type="transmembrane region" description="Helical" evidence="7">
    <location>
        <begin position="149"/>
        <end position="169"/>
    </location>
</feature>
<dbReference type="SUPFAM" id="SSF48317">
    <property type="entry name" value="Acid phosphatase/Vanadium-dependent haloperoxidase"/>
    <property type="match status" value="1"/>
</dbReference>
<keyword evidence="10" id="KW-1185">Reference proteome</keyword>
<comment type="subcellular location">
    <subcellularLocation>
        <location evidence="1">Membrane</location>
        <topology evidence="1">Multi-pass membrane protein</topology>
    </subcellularLocation>
</comment>
<evidence type="ECO:0000313" key="10">
    <source>
        <dbReference type="Proteomes" id="UP000694568"/>
    </source>
</evidence>
<dbReference type="InterPro" id="IPR000326">
    <property type="entry name" value="PAP2/HPO"/>
</dbReference>
<comment type="similarity">
    <text evidence="2">Belongs to the PA-phosphatase related phosphoesterase family.</text>
</comment>
<dbReference type="AlphaFoldDB" id="A0A8C9Z340"/>
<dbReference type="CDD" id="cd03384">
    <property type="entry name" value="PAP2_wunen"/>
    <property type="match status" value="1"/>
</dbReference>
<evidence type="ECO:0000313" key="9">
    <source>
        <dbReference type="Ensembl" id="ENSSLUP00000033251.1"/>
    </source>
</evidence>
<dbReference type="GO" id="GO:0006644">
    <property type="term" value="P:phospholipid metabolic process"/>
    <property type="evidence" value="ECO:0007669"/>
    <property type="project" value="InterPro"/>
</dbReference>
<dbReference type="Gene3D" id="1.20.144.10">
    <property type="entry name" value="Phosphatidic acid phosphatase type 2/haloperoxidase"/>
    <property type="match status" value="1"/>
</dbReference>
<feature type="compositionally biased region" description="Polar residues" evidence="6">
    <location>
        <begin position="538"/>
        <end position="556"/>
    </location>
</feature>
<dbReference type="InterPro" id="IPR043216">
    <property type="entry name" value="PAP-like"/>
</dbReference>
<protein>
    <submittedName>
        <fullName evidence="9">Phospholipid phosphatase related 4a</fullName>
    </submittedName>
</protein>
<feature type="transmembrane region" description="Helical" evidence="7">
    <location>
        <begin position="118"/>
        <end position="137"/>
    </location>
</feature>
<feature type="region of interest" description="Disordered" evidence="6">
    <location>
        <begin position="450"/>
        <end position="483"/>
    </location>
</feature>
<proteinExistence type="inferred from homology"/>
<dbReference type="SMART" id="SM00014">
    <property type="entry name" value="acidPPc"/>
    <property type="match status" value="1"/>
</dbReference>
<feature type="region of interest" description="Disordered" evidence="6">
    <location>
        <begin position="533"/>
        <end position="590"/>
    </location>
</feature>
<evidence type="ECO:0000259" key="8">
    <source>
        <dbReference type="SMART" id="SM00014"/>
    </source>
</evidence>
<dbReference type="PANTHER" id="PTHR10165:SF13">
    <property type="entry name" value="PHOSPHOLIPID PHOSPHATASE-RELATED PROTEIN TYPE 4"/>
    <property type="match status" value="1"/>
</dbReference>
<dbReference type="InterPro" id="IPR036938">
    <property type="entry name" value="PAP2/HPO_sf"/>
</dbReference>
<dbReference type="GO" id="GO:0046839">
    <property type="term" value="P:phospholipid dephosphorylation"/>
    <property type="evidence" value="ECO:0007669"/>
    <property type="project" value="TreeGrafter"/>
</dbReference>
<evidence type="ECO:0000256" key="2">
    <source>
        <dbReference type="ARBA" id="ARBA00008816"/>
    </source>
</evidence>